<reference evidence="1" key="1">
    <citation type="submission" date="2020-05" db="EMBL/GenBank/DDBJ databases">
        <title>Mycena genomes resolve the evolution of fungal bioluminescence.</title>
        <authorList>
            <person name="Tsai I.J."/>
        </authorList>
    </citation>
    <scope>NUCLEOTIDE SEQUENCE</scope>
    <source>
        <strain evidence="1">160909Yilan</strain>
    </source>
</reference>
<dbReference type="AlphaFoldDB" id="A0A8H7DAB6"/>
<proteinExistence type="predicted"/>
<evidence type="ECO:0000313" key="1">
    <source>
        <dbReference type="EMBL" id="KAF7367120.1"/>
    </source>
</evidence>
<evidence type="ECO:0000313" key="2">
    <source>
        <dbReference type="Proteomes" id="UP000623467"/>
    </source>
</evidence>
<keyword evidence="2" id="KW-1185">Reference proteome</keyword>
<protein>
    <submittedName>
        <fullName evidence="1">Uncharacterized protein</fullName>
    </submittedName>
</protein>
<name>A0A8H7DAB6_9AGAR</name>
<dbReference type="EMBL" id="JACAZH010000006">
    <property type="protein sequence ID" value="KAF7367120.1"/>
    <property type="molecule type" value="Genomic_DNA"/>
</dbReference>
<comment type="caution">
    <text evidence="1">The sequence shown here is derived from an EMBL/GenBank/DDBJ whole genome shotgun (WGS) entry which is preliminary data.</text>
</comment>
<sequence length="245" mass="27352">MAASTTKSRYPMLGLHPVPAHLSISEFAAKVEMAADAKLSLPVCREGILKHEIMIPNDRLDSYFKAQGFEPPQPMVIVRAHCKSIDHATQILNDPEVIKVIKTEEGFADVSIFAVDEIIGIDTQSSDEYDSTWVTTLKCRPHLSADQFSHRCKEITDGLMQLPGFRENVGKHVMWIKHESFAQDIQELGAFLSEPLVIIMWQSSVDRMNAALSDSGVKQFFAGLKKPLTEEIISNRFAVDVVVKV</sequence>
<dbReference type="OrthoDB" id="2864729at2759"/>
<dbReference type="Proteomes" id="UP000623467">
    <property type="component" value="Unassembled WGS sequence"/>
</dbReference>
<gene>
    <name evidence="1" type="ORF">MSAN_00971700</name>
</gene>
<organism evidence="1 2">
    <name type="scientific">Mycena sanguinolenta</name>
    <dbReference type="NCBI Taxonomy" id="230812"/>
    <lineage>
        <taxon>Eukaryota</taxon>
        <taxon>Fungi</taxon>
        <taxon>Dikarya</taxon>
        <taxon>Basidiomycota</taxon>
        <taxon>Agaricomycotina</taxon>
        <taxon>Agaricomycetes</taxon>
        <taxon>Agaricomycetidae</taxon>
        <taxon>Agaricales</taxon>
        <taxon>Marasmiineae</taxon>
        <taxon>Mycenaceae</taxon>
        <taxon>Mycena</taxon>
    </lineage>
</organism>
<accession>A0A8H7DAB6</accession>